<dbReference type="RefSeq" id="WP_271715080.1">
    <property type="nucleotide sequence ID" value="NZ_AP024169.1"/>
</dbReference>
<feature type="transmembrane region" description="Helical" evidence="6">
    <location>
        <begin position="84"/>
        <end position="107"/>
    </location>
</feature>
<evidence type="ECO:0000256" key="3">
    <source>
        <dbReference type="ARBA" id="ARBA00022692"/>
    </source>
</evidence>
<feature type="transmembrane region" description="Helical" evidence="6">
    <location>
        <begin position="59"/>
        <end position="78"/>
    </location>
</feature>
<evidence type="ECO:0000256" key="2">
    <source>
        <dbReference type="ARBA" id="ARBA00022475"/>
    </source>
</evidence>
<dbReference type="Proteomes" id="UP000595897">
    <property type="component" value="Chromosome"/>
</dbReference>
<accession>A0A7R7EJX3</accession>
<proteinExistence type="predicted"/>
<keyword evidence="8" id="KW-1185">Reference proteome</keyword>
<keyword evidence="5 6" id="KW-0472">Membrane</keyword>
<dbReference type="Pfam" id="PF03788">
    <property type="entry name" value="LrgA"/>
    <property type="match status" value="1"/>
</dbReference>
<organism evidence="7 8">
    <name type="scientific">Anaeromicropila herbilytica</name>
    <dbReference type="NCBI Taxonomy" id="2785025"/>
    <lineage>
        <taxon>Bacteria</taxon>
        <taxon>Bacillati</taxon>
        <taxon>Bacillota</taxon>
        <taxon>Clostridia</taxon>
        <taxon>Lachnospirales</taxon>
        <taxon>Lachnospiraceae</taxon>
        <taxon>Anaeromicropila</taxon>
    </lineage>
</organism>
<evidence type="ECO:0000256" key="6">
    <source>
        <dbReference type="SAM" id="Phobius"/>
    </source>
</evidence>
<dbReference type="PANTHER" id="PTHR33931:SF2">
    <property type="entry name" value="HOLIN-LIKE PROTEIN CIDA"/>
    <property type="match status" value="1"/>
</dbReference>
<evidence type="ECO:0000256" key="5">
    <source>
        <dbReference type="ARBA" id="ARBA00023136"/>
    </source>
</evidence>
<evidence type="ECO:0000313" key="8">
    <source>
        <dbReference type="Proteomes" id="UP000595897"/>
    </source>
</evidence>
<dbReference type="PANTHER" id="PTHR33931">
    <property type="entry name" value="HOLIN-LIKE PROTEIN CIDA-RELATED"/>
    <property type="match status" value="1"/>
</dbReference>
<protein>
    <submittedName>
        <fullName evidence="7">LrgA family protein</fullName>
    </submittedName>
</protein>
<sequence length="122" mass="13600">MKLMLQIGVIFLICLVGEGISSILPIAFPGSVIAMILLFILLLTKVLRPDHIKEKSDFLAKNMAFFFIPAGVSIIKYYDVISKSILPLLIVCIITTILTFAVTAYTVTFIMRFLQKGETNNE</sequence>
<dbReference type="AlphaFoldDB" id="A0A7R7EJX3"/>
<comment type="subcellular location">
    <subcellularLocation>
        <location evidence="1">Cell membrane</location>
        <topology evidence="1">Multi-pass membrane protein</topology>
    </subcellularLocation>
</comment>
<evidence type="ECO:0000313" key="7">
    <source>
        <dbReference type="EMBL" id="BCN29822.1"/>
    </source>
</evidence>
<dbReference type="KEGG" id="ahb:bsdtb5_11170"/>
<evidence type="ECO:0000256" key="4">
    <source>
        <dbReference type="ARBA" id="ARBA00022989"/>
    </source>
</evidence>
<dbReference type="GO" id="GO:0005886">
    <property type="term" value="C:plasma membrane"/>
    <property type="evidence" value="ECO:0007669"/>
    <property type="project" value="UniProtKB-SubCell"/>
</dbReference>
<keyword evidence="2" id="KW-1003">Cell membrane</keyword>
<dbReference type="EMBL" id="AP024169">
    <property type="protein sequence ID" value="BCN29822.1"/>
    <property type="molecule type" value="Genomic_DNA"/>
</dbReference>
<feature type="transmembrane region" description="Helical" evidence="6">
    <location>
        <begin position="31"/>
        <end position="47"/>
    </location>
</feature>
<reference evidence="7 8" key="1">
    <citation type="submission" date="2020-11" db="EMBL/GenBank/DDBJ databases">
        <title>Draft genome sequencing of a Lachnospiraceae strain isolated from anoxic soil subjected to BSD treatment.</title>
        <authorList>
            <person name="Uek A."/>
            <person name="Tonouchi A."/>
        </authorList>
    </citation>
    <scope>NUCLEOTIDE SEQUENCE [LARGE SCALE GENOMIC DNA]</scope>
    <source>
        <strain evidence="7 8">TB5</strain>
    </source>
</reference>
<evidence type="ECO:0000256" key="1">
    <source>
        <dbReference type="ARBA" id="ARBA00004651"/>
    </source>
</evidence>
<keyword evidence="4 6" id="KW-1133">Transmembrane helix</keyword>
<keyword evidence="3 6" id="KW-0812">Transmembrane</keyword>
<gene>
    <name evidence="7" type="ORF">bsdtb5_11170</name>
</gene>
<name>A0A7R7EJX3_9FIRM</name>
<dbReference type="InterPro" id="IPR005538">
    <property type="entry name" value="LrgA/CidA"/>
</dbReference>